<dbReference type="Proteomes" id="UP001157974">
    <property type="component" value="Unassembled WGS sequence"/>
</dbReference>
<name>A0AAV8UUS1_9RHOD</name>
<evidence type="ECO:0000259" key="1">
    <source>
        <dbReference type="Pfam" id="PF08646"/>
    </source>
</evidence>
<dbReference type="Gene3D" id="2.40.50.140">
    <property type="entry name" value="Nucleic acid-binding proteins"/>
    <property type="match status" value="1"/>
</dbReference>
<sequence>MSAVTVARGSVTSWSGSIVYWACVSCSRKVAGPEHAPSIETFCNRCNHGVRVVARYQLSVDVADDLQSVWFSIFGDALQPLFDAPADEVIRQVERTPRGKQLLIQAVDSILLGSAVVLEVLPQRGELRPSRGCRVKKISLICSCGDSIMSELLHLSEKAVQANQANIESRGATSSSRCSFLNRKRVFASPDSFCNMSETVVEECLEVNQILKDPAAWGIVFSPEKLPTTIKRKLDFTRSSQDLT</sequence>
<dbReference type="SUPFAM" id="SSF50249">
    <property type="entry name" value="Nucleic acid-binding proteins"/>
    <property type="match status" value="1"/>
</dbReference>
<evidence type="ECO:0000313" key="2">
    <source>
        <dbReference type="EMBL" id="KAJ8906321.1"/>
    </source>
</evidence>
<dbReference type="EMBL" id="JAMWBK010000003">
    <property type="protein sequence ID" value="KAJ8906321.1"/>
    <property type="molecule type" value="Genomic_DNA"/>
</dbReference>
<reference evidence="2 3" key="1">
    <citation type="journal article" date="2023" name="Nat. Commun.">
        <title>Origin of minicircular mitochondrial genomes in red algae.</title>
        <authorList>
            <person name="Lee Y."/>
            <person name="Cho C.H."/>
            <person name="Lee Y.M."/>
            <person name="Park S.I."/>
            <person name="Yang J.H."/>
            <person name="West J.A."/>
            <person name="Bhattacharya D."/>
            <person name="Yoon H.S."/>
        </authorList>
    </citation>
    <scope>NUCLEOTIDE SEQUENCE [LARGE SCALE GENOMIC DNA]</scope>
    <source>
        <strain evidence="2 3">CCMP1338</strain>
        <tissue evidence="2">Whole cell</tissue>
    </source>
</reference>
<accession>A0AAV8UUS1</accession>
<comment type="caution">
    <text evidence="2">The sequence shown here is derived from an EMBL/GenBank/DDBJ whole genome shotgun (WGS) entry which is preliminary data.</text>
</comment>
<evidence type="ECO:0000313" key="3">
    <source>
        <dbReference type="Proteomes" id="UP001157974"/>
    </source>
</evidence>
<dbReference type="InterPro" id="IPR012340">
    <property type="entry name" value="NA-bd_OB-fold"/>
</dbReference>
<proteinExistence type="predicted"/>
<protein>
    <recommendedName>
        <fullName evidence="1">Replication factor A C-terminal domain-containing protein</fullName>
    </recommendedName>
</protein>
<organism evidence="2 3">
    <name type="scientific">Rhodosorus marinus</name>
    <dbReference type="NCBI Taxonomy" id="101924"/>
    <lineage>
        <taxon>Eukaryota</taxon>
        <taxon>Rhodophyta</taxon>
        <taxon>Stylonematophyceae</taxon>
        <taxon>Stylonematales</taxon>
        <taxon>Stylonemataceae</taxon>
        <taxon>Rhodosorus</taxon>
    </lineage>
</organism>
<keyword evidence="3" id="KW-1185">Reference proteome</keyword>
<dbReference type="Pfam" id="PF08646">
    <property type="entry name" value="Rep_fac-A_C"/>
    <property type="match status" value="1"/>
</dbReference>
<gene>
    <name evidence="2" type="ORF">NDN08_002814</name>
</gene>
<dbReference type="AlphaFoldDB" id="A0AAV8UUS1"/>
<dbReference type="InterPro" id="IPR013955">
    <property type="entry name" value="Rep_factor-A_C"/>
</dbReference>
<feature type="domain" description="Replication factor A C-terminal" evidence="1">
    <location>
        <begin position="17"/>
        <end position="103"/>
    </location>
</feature>